<dbReference type="PROSITE" id="PS51819">
    <property type="entry name" value="VOC"/>
    <property type="match status" value="1"/>
</dbReference>
<dbReference type="InterPro" id="IPR029068">
    <property type="entry name" value="Glyas_Bleomycin-R_OHBP_Dase"/>
</dbReference>
<accession>A0A9P4U1W2</accession>
<reference evidence="2" key="1">
    <citation type="journal article" date="2020" name="Stud. Mycol.">
        <title>101 Dothideomycetes genomes: a test case for predicting lifestyles and emergence of pathogens.</title>
        <authorList>
            <person name="Haridas S."/>
            <person name="Albert R."/>
            <person name="Binder M."/>
            <person name="Bloem J."/>
            <person name="Labutti K."/>
            <person name="Salamov A."/>
            <person name="Andreopoulos B."/>
            <person name="Baker S."/>
            <person name="Barry K."/>
            <person name="Bills G."/>
            <person name="Bluhm B."/>
            <person name="Cannon C."/>
            <person name="Castanera R."/>
            <person name="Culley D."/>
            <person name="Daum C."/>
            <person name="Ezra D."/>
            <person name="Gonzalez J."/>
            <person name="Henrissat B."/>
            <person name="Kuo A."/>
            <person name="Liang C."/>
            <person name="Lipzen A."/>
            <person name="Lutzoni F."/>
            <person name="Magnuson J."/>
            <person name="Mondo S."/>
            <person name="Nolan M."/>
            <person name="Ohm R."/>
            <person name="Pangilinan J."/>
            <person name="Park H.-J."/>
            <person name="Ramirez L."/>
            <person name="Alfaro M."/>
            <person name="Sun H."/>
            <person name="Tritt A."/>
            <person name="Yoshinaga Y."/>
            <person name="Zwiers L.-H."/>
            <person name="Turgeon B."/>
            <person name="Goodwin S."/>
            <person name="Spatafora J."/>
            <person name="Crous P."/>
            <person name="Grigoriev I."/>
        </authorList>
    </citation>
    <scope>NUCLEOTIDE SEQUENCE</scope>
    <source>
        <strain evidence="2">CBS 130266</strain>
    </source>
</reference>
<dbReference type="EMBL" id="MU007018">
    <property type="protein sequence ID" value="KAF2433926.1"/>
    <property type="molecule type" value="Genomic_DNA"/>
</dbReference>
<evidence type="ECO:0000313" key="3">
    <source>
        <dbReference type="Proteomes" id="UP000800235"/>
    </source>
</evidence>
<feature type="domain" description="VOC" evidence="1">
    <location>
        <begin position="4"/>
        <end position="125"/>
    </location>
</feature>
<keyword evidence="3" id="KW-1185">Reference proteome</keyword>
<dbReference type="SUPFAM" id="SSF54593">
    <property type="entry name" value="Glyoxalase/Bleomycin resistance protein/Dihydroxybiphenyl dioxygenase"/>
    <property type="match status" value="1"/>
</dbReference>
<protein>
    <recommendedName>
        <fullName evidence="1">VOC domain-containing protein</fullName>
    </recommendedName>
</protein>
<dbReference type="OrthoDB" id="3930455at2759"/>
<gene>
    <name evidence="2" type="ORF">EJ08DRAFT_646827</name>
</gene>
<dbReference type="InterPro" id="IPR037523">
    <property type="entry name" value="VOC_core"/>
</dbReference>
<dbReference type="Pfam" id="PF00903">
    <property type="entry name" value="Glyoxalase"/>
    <property type="match status" value="1"/>
</dbReference>
<evidence type="ECO:0000313" key="2">
    <source>
        <dbReference type="EMBL" id="KAF2433926.1"/>
    </source>
</evidence>
<organism evidence="2 3">
    <name type="scientific">Tothia fuscella</name>
    <dbReference type="NCBI Taxonomy" id="1048955"/>
    <lineage>
        <taxon>Eukaryota</taxon>
        <taxon>Fungi</taxon>
        <taxon>Dikarya</taxon>
        <taxon>Ascomycota</taxon>
        <taxon>Pezizomycotina</taxon>
        <taxon>Dothideomycetes</taxon>
        <taxon>Pleosporomycetidae</taxon>
        <taxon>Venturiales</taxon>
        <taxon>Cylindrosympodiaceae</taxon>
        <taxon>Tothia</taxon>
    </lineage>
</organism>
<dbReference type="Gene3D" id="3.10.180.10">
    <property type="entry name" value="2,3-Dihydroxybiphenyl 1,2-Dioxygenase, domain 1"/>
    <property type="match status" value="1"/>
</dbReference>
<evidence type="ECO:0000259" key="1">
    <source>
        <dbReference type="PROSITE" id="PS51819"/>
    </source>
</evidence>
<proteinExistence type="predicted"/>
<dbReference type="CDD" id="cd06587">
    <property type="entry name" value="VOC"/>
    <property type="match status" value="1"/>
</dbReference>
<comment type="caution">
    <text evidence="2">The sequence shown here is derived from an EMBL/GenBank/DDBJ whole genome shotgun (WGS) entry which is preliminary data.</text>
</comment>
<sequence length="138" mass="14887">MPSTLGGIGLGVTDMAKSVSFYTKILGYRPTQTFDVEAFTETVLSFPHKQGGTALILMQYKNRPEGVKNPPGKFVWYVEDVKEVVDRCKGEGCEMQLELGAGEGWVSKIAIAIGLDGEVLEFMPLSLLKGAGSLGTKI</sequence>
<dbReference type="InterPro" id="IPR004360">
    <property type="entry name" value="Glyas_Fos-R_dOase_dom"/>
</dbReference>
<dbReference type="AlphaFoldDB" id="A0A9P4U1W2"/>
<name>A0A9P4U1W2_9PEZI</name>
<dbReference type="Proteomes" id="UP000800235">
    <property type="component" value="Unassembled WGS sequence"/>
</dbReference>